<keyword evidence="3" id="KW-0808">Transferase</keyword>
<dbReference type="Proteomes" id="UP000783742">
    <property type="component" value="Unassembled WGS sequence"/>
</dbReference>
<comment type="function">
    <text evidence="1">Essential for recycling GMP and indirectly, cGMP.</text>
</comment>
<evidence type="ECO:0000256" key="2">
    <source>
        <dbReference type="ARBA" id="ARBA00005790"/>
    </source>
</evidence>
<proteinExistence type="inferred from homology"/>
<dbReference type="PROSITE" id="PS50052">
    <property type="entry name" value="GUANYLATE_KINASE_2"/>
    <property type="match status" value="1"/>
</dbReference>
<dbReference type="RefSeq" id="WP_216549562.1">
    <property type="nucleotide sequence ID" value="NZ_JAHLQO010000005.1"/>
</dbReference>
<evidence type="ECO:0000313" key="8">
    <source>
        <dbReference type="Proteomes" id="UP000783742"/>
    </source>
</evidence>
<gene>
    <name evidence="7" type="ORF">KQI68_07725</name>
</gene>
<evidence type="ECO:0000256" key="5">
    <source>
        <dbReference type="ARBA" id="ARBA00048594"/>
    </source>
</evidence>
<dbReference type="InterPro" id="IPR020590">
    <property type="entry name" value="Guanylate_kinase_CS"/>
</dbReference>
<organism evidence="7 8">
    <name type="scientific">Peptoniphilus ovalis</name>
    <dbReference type="NCBI Taxonomy" id="2841503"/>
    <lineage>
        <taxon>Bacteria</taxon>
        <taxon>Bacillati</taxon>
        <taxon>Bacillota</taxon>
        <taxon>Tissierellia</taxon>
        <taxon>Tissierellales</taxon>
        <taxon>Peptoniphilaceae</taxon>
        <taxon>Peptoniphilus</taxon>
    </lineage>
</organism>
<comment type="catalytic activity">
    <reaction evidence="5">
        <text>GMP + ATP = GDP + ADP</text>
        <dbReference type="Rhea" id="RHEA:20780"/>
        <dbReference type="ChEBI" id="CHEBI:30616"/>
        <dbReference type="ChEBI" id="CHEBI:58115"/>
        <dbReference type="ChEBI" id="CHEBI:58189"/>
        <dbReference type="ChEBI" id="CHEBI:456216"/>
        <dbReference type="EC" id="2.7.4.8"/>
    </reaction>
</comment>
<dbReference type="PROSITE" id="PS00856">
    <property type="entry name" value="GUANYLATE_KINASE_1"/>
    <property type="match status" value="1"/>
</dbReference>
<evidence type="ECO:0000256" key="4">
    <source>
        <dbReference type="ARBA" id="ARBA00022777"/>
    </source>
</evidence>
<evidence type="ECO:0000259" key="6">
    <source>
        <dbReference type="PROSITE" id="PS50052"/>
    </source>
</evidence>
<comment type="similarity">
    <text evidence="2">Belongs to the guanylate kinase family.</text>
</comment>
<feature type="domain" description="Guanylate kinase-like" evidence="6">
    <location>
        <begin position="1"/>
        <end position="171"/>
    </location>
</feature>
<dbReference type="Pfam" id="PF00625">
    <property type="entry name" value="Guanylate_kin"/>
    <property type="match status" value="1"/>
</dbReference>
<accession>A0ABS6FKC4</accession>
<dbReference type="InterPro" id="IPR008144">
    <property type="entry name" value="Guanylate_kin-like_dom"/>
</dbReference>
<comment type="caution">
    <text evidence="7">The sequence shown here is derived from an EMBL/GenBank/DDBJ whole genome shotgun (WGS) entry which is preliminary data.</text>
</comment>
<dbReference type="PANTHER" id="PTHR23117:SF13">
    <property type="entry name" value="GUANYLATE KINASE"/>
    <property type="match status" value="1"/>
</dbReference>
<reference evidence="7 8" key="1">
    <citation type="submission" date="2021-06" db="EMBL/GenBank/DDBJ databases">
        <authorList>
            <person name="Sun Q."/>
            <person name="Li D."/>
        </authorList>
    </citation>
    <scope>NUCLEOTIDE SEQUENCE [LARGE SCALE GENOMIC DNA]</scope>
    <source>
        <strain evidence="7 8">MSJ-1</strain>
    </source>
</reference>
<protein>
    <submittedName>
        <fullName evidence="7">AAA family ATPase</fullName>
    </submittedName>
</protein>
<keyword evidence="8" id="KW-1185">Reference proteome</keyword>
<evidence type="ECO:0000313" key="7">
    <source>
        <dbReference type="EMBL" id="MBU5669721.1"/>
    </source>
</evidence>
<dbReference type="CDD" id="cd00071">
    <property type="entry name" value="GMPK"/>
    <property type="match status" value="1"/>
</dbReference>
<dbReference type="EMBL" id="JAHLQO010000005">
    <property type="protein sequence ID" value="MBU5669721.1"/>
    <property type="molecule type" value="Genomic_DNA"/>
</dbReference>
<evidence type="ECO:0000256" key="3">
    <source>
        <dbReference type="ARBA" id="ARBA00022679"/>
    </source>
</evidence>
<evidence type="ECO:0000256" key="1">
    <source>
        <dbReference type="ARBA" id="ARBA00003531"/>
    </source>
</evidence>
<keyword evidence="4" id="KW-0418">Kinase</keyword>
<name>A0ABS6FKC4_9FIRM</name>
<dbReference type="SMART" id="SM00072">
    <property type="entry name" value="GuKc"/>
    <property type="match status" value="1"/>
</dbReference>
<sequence length="174" mass="19978">MIYLLLGHSGSGKSTIASALLSRGLNKITTYTTRAPRTSEINGIDYNFISLDEFKKMEDSGEFIGTTNYVGNFYSTLKKDFEENYYSKDCVIVVDKEGVVEIKKEFPKAICIYLRCSKEVLEERIKKRDDDYNDIKKRLSVLEDLTSYADYIVNADRDIDTVFEDVLEIVKNTK</sequence>
<dbReference type="InterPro" id="IPR008145">
    <property type="entry name" value="GK/Ca_channel_bsu"/>
</dbReference>
<dbReference type="PANTHER" id="PTHR23117">
    <property type="entry name" value="GUANYLATE KINASE-RELATED"/>
    <property type="match status" value="1"/>
</dbReference>